<reference evidence="1 2" key="1">
    <citation type="submission" date="2018-04" db="EMBL/GenBank/DDBJ databases">
        <title>The genome of golden apple snail Pomacea canaliculata provides insight into stress tolerance and invasive adaptation.</title>
        <authorList>
            <person name="Liu C."/>
            <person name="Liu B."/>
            <person name="Ren Y."/>
            <person name="Zhang Y."/>
            <person name="Wang H."/>
            <person name="Li S."/>
            <person name="Jiang F."/>
            <person name="Yin L."/>
            <person name="Zhang G."/>
            <person name="Qian W."/>
            <person name="Fan W."/>
        </authorList>
    </citation>
    <scope>NUCLEOTIDE SEQUENCE [LARGE SCALE GENOMIC DNA]</scope>
    <source>
        <strain evidence="1">SZHN2017</strain>
        <tissue evidence="1">Muscle</tissue>
    </source>
</reference>
<keyword evidence="2" id="KW-1185">Reference proteome</keyword>
<sequence>MKGVVPHSTVVLNLQQQLGNLGEVECLLELHEFLKEHKLTSDTMFFQCLQKAYYNSGRISEGVETLRLLYHCTRKFSDVEVFFSLLTVMILRHFPDQKDIIISFVKDLKDAEVPVLEPEAALWKCYIFTEQWKEAENLLLSNEELKKLIPAQISRICHGVDKVECDAAVVLGYLLNLPFIKQALRVLVAKTLILELCEYYD</sequence>
<dbReference type="OrthoDB" id="185373at2759"/>
<evidence type="ECO:0000313" key="2">
    <source>
        <dbReference type="Proteomes" id="UP000245119"/>
    </source>
</evidence>
<dbReference type="AlphaFoldDB" id="A0A2T7NK04"/>
<protein>
    <submittedName>
        <fullName evidence="1">Uncharacterized protein</fullName>
    </submittedName>
</protein>
<dbReference type="EMBL" id="PZQS01000012">
    <property type="protein sequence ID" value="PVD21497.1"/>
    <property type="molecule type" value="Genomic_DNA"/>
</dbReference>
<name>A0A2T7NK04_POMCA</name>
<proteinExistence type="predicted"/>
<accession>A0A2T7NK04</accession>
<gene>
    <name evidence="1" type="ORF">C0Q70_19671</name>
</gene>
<dbReference type="Proteomes" id="UP000245119">
    <property type="component" value="Linkage Group LG12"/>
</dbReference>
<organism evidence="1 2">
    <name type="scientific">Pomacea canaliculata</name>
    <name type="common">Golden apple snail</name>
    <dbReference type="NCBI Taxonomy" id="400727"/>
    <lineage>
        <taxon>Eukaryota</taxon>
        <taxon>Metazoa</taxon>
        <taxon>Spiralia</taxon>
        <taxon>Lophotrochozoa</taxon>
        <taxon>Mollusca</taxon>
        <taxon>Gastropoda</taxon>
        <taxon>Caenogastropoda</taxon>
        <taxon>Architaenioglossa</taxon>
        <taxon>Ampullarioidea</taxon>
        <taxon>Ampullariidae</taxon>
        <taxon>Pomacea</taxon>
    </lineage>
</organism>
<dbReference type="STRING" id="400727.A0A2T7NK04"/>
<evidence type="ECO:0000313" key="1">
    <source>
        <dbReference type="EMBL" id="PVD21497.1"/>
    </source>
</evidence>
<comment type="caution">
    <text evidence="1">The sequence shown here is derived from an EMBL/GenBank/DDBJ whole genome shotgun (WGS) entry which is preliminary data.</text>
</comment>